<evidence type="ECO:0000313" key="10">
    <source>
        <dbReference type="EMBL" id="PSR31069.1"/>
    </source>
</evidence>
<dbReference type="GO" id="GO:0005737">
    <property type="term" value="C:cytoplasm"/>
    <property type="evidence" value="ECO:0007669"/>
    <property type="project" value="TreeGrafter"/>
</dbReference>
<dbReference type="PANTHER" id="PTHR43435:SF4">
    <property type="entry name" value="FGGY CARBOHYDRATE KINASE DOMAIN-CONTAINING PROTEIN"/>
    <property type="match status" value="1"/>
</dbReference>
<keyword evidence="1 7" id="KW-0808">Transferase</keyword>
<dbReference type="InterPro" id="IPR000577">
    <property type="entry name" value="Carb_kinase_FGGY"/>
</dbReference>
<dbReference type="PROSITE" id="PS00445">
    <property type="entry name" value="FGGY_KINASES_2"/>
    <property type="match status" value="1"/>
</dbReference>
<evidence type="ECO:0000256" key="7">
    <source>
        <dbReference type="RuleBase" id="RU003733"/>
    </source>
</evidence>
<gene>
    <name evidence="10" type="ORF">C7B46_17260</name>
</gene>
<dbReference type="AlphaFoldDB" id="A0A2T2X9B4"/>
<dbReference type="Pfam" id="PF02782">
    <property type="entry name" value="FGGY_C"/>
    <property type="match status" value="1"/>
</dbReference>
<comment type="similarity">
    <text evidence="7">Belongs to the FGGY kinase family.</text>
</comment>
<dbReference type="PANTHER" id="PTHR43435">
    <property type="entry name" value="RIBULOKINASE"/>
    <property type="match status" value="1"/>
</dbReference>
<feature type="domain" description="Carbohydrate kinase FGGY C-terminal" evidence="9">
    <location>
        <begin position="288"/>
        <end position="480"/>
    </location>
</feature>
<dbReference type="Proteomes" id="UP000242972">
    <property type="component" value="Unassembled WGS sequence"/>
</dbReference>
<evidence type="ECO:0000313" key="11">
    <source>
        <dbReference type="Proteomes" id="UP000242972"/>
    </source>
</evidence>
<name>A0A2T2X9B4_9FIRM</name>
<dbReference type="GO" id="GO:0008741">
    <property type="term" value="F:ribulokinase activity"/>
    <property type="evidence" value="ECO:0007669"/>
    <property type="project" value="InterPro"/>
</dbReference>
<dbReference type="Gene3D" id="3.30.420.40">
    <property type="match status" value="2"/>
</dbReference>
<keyword evidence="3 7" id="KW-0418">Kinase</keyword>
<comment type="caution">
    <text evidence="10">The sequence shown here is derived from an EMBL/GenBank/DDBJ whole genome shotgun (WGS) entry which is preliminary data.</text>
</comment>
<dbReference type="InterPro" id="IPR018485">
    <property type="entry name" value="FGGY_C"/>
</dbReference>
<dbReference type="GO" id="GO:0019150">
    <property type="term" value="F:D-ribulokinase activity"/>
    <property type="evidence" value="ECO:0007669"/>
    <property type="project" value="TreeGrafter"/>
</dbReference>
<organism evidence="10 11">
    <name type="scientific">Sulfobacillus benefaciens</name>
    <dbReference type="NCBI Taxonomy" id="453960"/>
    <lineage>
        <taxon>Bacteria</taxon>
        <taxon>Bacillati</taxon>
        <taxon>Bacillota</taxon>
        <taxon>Clostridia</taxon>
        <taxon>Eubacteriales</taxon>
        <taxon>Clostridiales Family XVII. Incertae Sedis</taxon>
        <taxon>Sulfobacillus</taxon>
    </lineage>
</organism>
<dbReference type="SUPFAM" id="SSF53067">
    <property type="entry name" value="Actin-like ATPase domain"/>
    <property type="match status" value="2"/>
</dbReference>
<feature type="domain" description="Carbohydrate kinase FGGY N-terminal" evidence="8">
    <location>
        <begin position="5"/>
        <end position="278"/>
    </location>
</feature>
<accession>A0A2T2X9B4</accession>
<keyword evidence="2" id="KW-0547">Nucleotide-binding</keyword>
<dbReference type="GO" id="GO:0019569">
    <property type="term" value="P:L-arabinose catabolic process to D-xylulose 5-phosphate"/>
    <property type="evidence" value="ECO:0007669"/>
    <property type="project" value="InterPro"/>
</dbReference>
<dbReference type="Pfam" id="PF00370">
    <property type="entry name" value="FGGY_N"/>
    <property type="match status" value="1"/>
</dbReference>
<evidence type="ECO:0000259" key="8">
    <source>
        <dbReference type="Pfam" id="PF00370"/>
    </source>
</evidence>
<reference evidence="10 11" key="1">
    <citation type="journal article" date="2014" name="BMC Genomics">
        <title>Comparison of environmental and isolate Sulfobacillus genomes reveals diverse carbon, sulfur, nitrogen, and hydrogen metabolisms.</title>
        <authorList>
            <person name="Justice N.B."/>
            <person name="Norman A."/>
            <person name="Brown C.T."/>
            <person name="Singh A."/>
            <person name="Thomas B.C."/>
            <person name="Banfield J.F."/>
        </authorList>
    </citation>
    <scope>NUCLEOTIDE SEQUENCE [LARGE SCALE GENOMIC DNA]</scope>
    <source>
        <strain evidence="10">AMDSBA4</strain>
    </source>
</reference>
<protein>
    <submittedName>
        <fullName evidence="10">Ribulokinase</fullName>
    </submittedName>
</protein>
<keyword evidence="6" id="KW-0119">Carbohydrate metabolism</keyword>
<proteinExistence type="inferred from homology"/>
<dbReference type="CDD" id="cd07781">
    <property type="entry name" value="ASKHA_NBD_FGGY_L-RBK"/>
    <property type="match status" value="1"/>
</dbReference>
<evidence type="ECO:0000256" key="6">
    <source>
        <dbReference type="ARBA" id="ARBA00023277"/>
    </source>
</evidence>
<evidence type="ECO:0000256" key="1">
    <source>
        <dbReference type="ARBA" id="ARBA00022679"/>
    </source>
</evidence>
<evidence type="ECO:0000256" key="5">
    <source>
        <dbReference type="ARBA" id="ARBA00022935"/>
    </source>
</evidence>
<keyword evidence="5" id="KW-0054">Arabinose catabolism</keyword>
<dbReference type="InterPro" id="IPR043129">
    <property type="entry name" value="ATPase_NBD"/>
</dbReference>
<dbReference type="InterPro" id="IPR005929">
    <property type="entry name" value="Ribulokinase"/>
</dbReference>
<evidence type="ECO:0000256" key="4">
    <source>
        <dbReference type="ARBA" id="ARBA00022840"/>
    </source>
</evidence>
<dbReference type="GO" id="GO:0005524">
    <property type="term" value="F:ATP binding"/>
    <property type="evidence" value="ECO:0007669"/>
    <property type="project" value="UniProtKB-KW"/>
</dbReference>
<dbReference type="NCBIfam" id="NF003154">
    <property type="entry name" value="PRK04123.1"/>
    <property type="match status" value="1"/>
</dbReference>
<dbReference type="InterPro" id="IPR018484">
    <property type="entry name" value="FGGY_N"/>
</dbReference>
<dbReference type="PIRSF" id="PIRSF000538">
    <property type="entry name" value="GlpK"/>
    <property type="match status" value="1"/>
</dbReference>
<sequence>MDHVTLGLDFGTESARIIAVHVSTGREIGKVVRPYADGVISETLPRSSRTLDAGWALQNPEDYRDIIFHGIPELLTQIAVDSRQIIGIGVAFTSCTVLPVNAQGTPLCLLDSFRDQPHSWPKLWKHHAAIEEATILENALKREDPQWLARYGGHVSVEWLWPKLFEILREAPEVFDAMDQMVEGADWVVHQLTGIWSRNIGGAGFKAFYQPDLGTFGAAWEKSFPQLAQASRTKLRAPIVPIGAGVGALSADVAERLGLEPTTMVAAGMIDAHAAVIGTGAIEPGAVTMVMGTSTCHIVMDTELSTPEGIFGIVKDGLVPGRYACEAGQAAVGDIFGWVSGLVAAGASVPGASYDSLEREAAKIPAGGTGLLALDWWNGNRSVLGDPQLSGVLVGLRLDTTGADIYRAVMEATGFGTRRILDAFNTAGIACERLVACGGLPFKSTLLMQIYADILSRPIEVASSPEATALGAAIAAAVAAGSLRGGYATFSEAVKNMVAPIQRVVEPQASTHDLYESRYAHYLMLHDWFGRTQPSVLHTLQSTRMTQNGVGSGQLG</sequence>
<dbReference type="InterPro" id="IPR018483">
    <property type="entry name" value="Carb_kinase_FGGY_CS"/>
</dbReference>
<evidence type="ECO:0000259" key="9">
    <source>
        <dbReference type="Pfam" id="PF02782"/>
    </source>
</evidence>
<dbReference type="EMBL" id="PXYW01000069">
    <property type="protein sequence ID" value="PSR31069.1"/>
    <property type="molecule type" value="Genomic_DNA"/>
</dbReference>
<evidence type="ECO:0000256" key="3">
    <source>
        <dbReference type="ARBA" id="ARBA00022777"/>
    </source>
</evidence>
<evidence type="ECO:0000256" key="2">
    <source>
        <dbReference type="ARBA" id="ARBA00022741"/>
    </source>
</evidence>
<keyword evidence="4" id="KW-0067">ATP-binding</keyword>